<accession>A0A1H3PZS1</accession>
<evidence type="ECO:0000256" key="1">
    <source>
        <dbReference type="SAM" id="MobiDB-lite"/>
    </source>
</evidence>
<evidence type="ECO:0000313" key="2">
    <source>
        <dbReference type="EMBL" id="SDZ06566.1"/>
    </source>
</evidence>
<feature type="region of interest" description="Disordered" evidence="1">
    <location>
        <begin position="40"/>
        <end position="96"/>
    </location>
</feature>
<gene>
    <name evidence="2" type="ORF">SAMN05444365_105134</name>
</gene>
<dbReference type="EMBL" id="FNPH01000005">
    <property type="protein sequence ID" value="SDZ06566.1"/>
    <property type="molecule type" value="Genomic_DNA"/>
</dbReference>
<proteinExistence type="predicted"/>
<dbReference type="AlphaFoldDB" id="A0A1H3PZS1"/>
<keyword evidence="3" id="KW-1185">Reference proteome</keyword>
<dbReference type="RefSeq" id="WP_139307316.1">
    <property type="nucleotide sequence ID" value="NZ_FNPH01000005.1"/>
</dbReference>
<reference evidence="3" key="1">
    <citation type="submission" date="2016-10" db="EMBL/GenBank/DDBJ databases">
        <authorList>
            <person name="Varghese N."/>
            <person name="Submissions S."/>
        </authorList>
    </citation>
    <scope>NUCLEOTIDE SEQUENCE [LARGE SCALE GENOMIC DNA]</scope>
    <source>
        <strain evidence="3">DSM 45245</strain>
    </source>
</reference>
<evidence type="ECO:0000313" key="3">
    <source>
        <dbReference type="Proteomes" id="UP000242415"/>
    </source>
</evidence>
<dbReference type="Proteomes" id="UP000242415">
    <property type="component" value="Unassembled WGS sequence"/>
</dbReference>
<dbReference type="OrthoDB" id="3403969at2"/>
<sequence>MVYVRLAAEWTDAQGTTYAAGDMVDVDAATLAELESTGVVRGDGEAGDAWAGPTVDKQAWAGPTSPPATEKEAWAGPTSPPVTEKQAWAGPTTSKP</sequence>
<organism evidence="2 3">
    <name type="scientific">Micromonospora pattaloongensis</name>
    <dbReference type="NCBI Taxonomy" id="405436"/>
    <lineage>
        <taxon>Bacteria</taxon>
        <taxon>Bacillati</taxon>
        <taxon>Actinomycetota</taxon>
        <taxon>Actinomycetes</taxon>
        <taxon>Micromonosporales</taxon>
        <taxon>Micromonosporaceae</taxon>
        <taxon>Micromonospora</taxon>
    </lineage>
</organism>
<protein>
    <submittedName>
        <fullName evidence="2">Uncharacterized protein</fullName>
    </submittedName>
</protein>
<name>A0A1H3PZS1_9ACTN</name>